<dbReference type="Proteomes" id="UP001153292">
    <property type="component" value="Chromosome 6"/>
</dbReference>
<evidence type="ECO:0000313" key="2">
    <source>
        <dbReference type="Proteomes" id="UP001153292"/>
    </source>
</evidence>
<organism evidence="1 2">
    <name type="scientific">Chilo suppressalis</name>
    <name type="common">Asiatic rice borer moth</name>
    <dbReference type="NCBI Taxonomy" id="168631"/>
    <lineage>
        <taxon>Eukaryota</taxon>
        <taxon>Metazoa</taxon>
        <taxon>Ecdysozoa</taxon>
        <taxon>Arthropoda</taxon>
        <taxon>Hexapoda</taxon>
        <taxon>Insecta</taxon>
        <taxon>Pterygota</taxon>
        <taxon>Neoptera</taxon>
        <taxon>Endopterygota</taxon>
        <taxon>Lepidoptera</taxon>
        <taxon>Glossata</taxon>
        <taxon>Ditrysia</taxon>
        <taxon>Pyraloidea</taxon>
        <taxon>Crambidae</taxon>
        <taxon>Crambinae</taxon>
        <taxon>Chilo</taxon>
    </lineage>
</organism>
<sequence length="416" mass="45451">MAGSCVLPAEMSLLLIHWLSPQERPIADTGVGRTVSQQDTPNYGNFSDHATHLNIAVWALFPLPSLKRENFNKKIIIRAKLKRIVAKVLASRTKNKVPDMVATSQLTILHDLVTLLGPFKIVTEDLSAEKYVTASLVIPLTNLLKQEIEQTKISTAIGLSVQNVLLKGIEDRLVSLQENLLLAKATILDPRFKKLHFMSAMAAANAITDLSKEIIAEHKIRGNRSPTVGVSPRVEKETTSSLWDRHENMLLKNMSNANEVFGKSFSAMPAELKQYLDQPNISSTTFSAKFKVENKSIPIMGLELLTMTEALSNVESCGYKDIVLLTDSASSLYHLLRVGKGCFGRLEAFSRKLLCTTLSTSSGSPNSLDFVSPPGEGSTATALQGTRSALNYPVASSSSGTMCCIFALNAQQLFLK</sequence>
<reference evidence="1" key="1">
    <citation type="submission" date="2021-12" db="EMBL/GenBank/DDBJ databases">
        <authorList>
            <person name="King R."/>
        </authorList>
    </citation>
    <scope>NUCLEOTIDE SEQUENCE</scope>
</reference>
<name>A0ABN8BBN2_CHISP</name>
<dbReference type="EMBL" id="OU963899">
    <property type="protein sequence ID" value="CAH0406254.1"/>
    <property type="molecule type" value="Genomic_DNA"/>
</dbReference>
<proteinExistence type="predicted"/>
<dbReference type="SUPFAM" id="SSF53098">
    <property type="entry name" value="Ribonuclease H-like"/>
    <property type="match status" value="1"/>
</dbReference>
<dbReference type="InterPro" id="IPR012337">
    <property type="entry name" value="RNaseH-like_sf"/>
</dbReference>
<accession>A0ABN8BBN2</accession>
<evidence type="ECO:0000313" key="1">
    <source>
        <dbReference type="EMBL" id="CAH0406254.1"/>
    </source>
</evidence>
<protein>
    <submittedName>
        <fullName evidence="1">Uncharacterized protein</fullName>
    </submittedName>
</protein>
<keyword evidence="2" id="KW-1185">Reference proteome</keyword>
<gene>
    <name evidence="1" type="ORF">CHILSU_LOCUS9628</name>
</gene>